<evidence type="ECO:0000313" key="2">
    <source>
        <dbReference type="Proteomes" id="UP000824881"/>
    </source>
</evidence>
<name>A0ACB7J4A9_PLECO</name>
<proteinExistence type="predicted"/>
<accession>A0ACB7J4A9</accession>
<sequence>MISSRKKMRTHKRSASMSNAPVYDDDEFNEPPPQHPTSSSPAKKFVTNVRRTLSQTRQRKRDAELVSRAVSLCYLPRAEGVDYVQQEAMPPPPDAPSSSHYRYHDPSTVPSTFPPTLEQIAMGLHISRTPHLRTMTVGLRGRGNSSVGRTPNTPDVAQVYYSPYLSQSNGSTIVGTSRSHSRSSSRAHARTPPVQAPPVPILPQRSVSLPPPPQRSSLKRPSSHTPEPTPRSTSTTPGLSNGSVTSASTESSLSTTRSSLRGRSLLNLSLKGRVGWLLPGKGKQAKNSSDTRLAVAYEGDEQITRKAVRFDERVSVDAARDSEELAHTTSTTPGTGRS</sequence>
<protein>
    <submittedName>
        <fullName evidence="1">Uncharacterized protein</fullName>
    </submittedName>
</protein>
<reference evidence="1 2" key="1">
    <citation type="journal article" date="2021" name="Appl. Environ. Microbiol.">
        <title>Genetic linkage and physical mapping for an oyster mushroom Pleurotus cornucopiae and QTL analysis for the trait cap color.</title>
        <authorList>
            <person name="Zhang Y."/>
            <person name="Gao W."/>
            <person name="Sonnenberg A."/>
            <person name="Chen Q."/>
            <person name="Zhang J."/>
            <person name="Huang C."/>
        </authorList>
    </citation>
    <scope>NUCLEOTIDE SEQUENCE [LARGE SCALE GENOMIC DNA]</scope>
    <source>
        <strain evidence="1">CCMSSC00406</strain>
    </source>
</reference>
<keyword evidence="2" id="KW-1185">Reference proteome</keyword>
<dbReference type="Proteomes" id="UP000824881">
    <property type="component" value="Unassembled WGS sequence"/>
</dbReference>
<organism evidence="1 2">
    <name type="scientific">Pleurotus cornucopiae</name>
    <name type="common">Cornucopia mushroom</name>
    <dbReference type="NCBI Taxonomy" id="5321"/>
    <lineage>
        <taxon>Eukaryota</taxon>
        <taxon>Fungi</taxon>
        <taxon>Dikarya</taxon>
        <taxon>Basidiomycota</taxon>
        <taxon>Agaricomycotina</taxon>
        <taxon>Agaricomycetes</taxon>
        <taxon>Agaricomycetidae</taxon>
        <taxon>Agaricales</taxon>
        <taxon>Pleurotineae</taxon>
        <taxon>Pleurotaceae</taxon>
        <taxon>Pleurotus</taxon>
    </lineage>
</organism>
<evidence type="ECO:0000313" key="1">
    <source>
        <dbReference type="EMBL" id="KAG9224061.1"/>
    </source>
</evidence>
<comment type="caution">
    <text evidence="1">The sequence shown here is derived from an EMBL/GenBank/DDBJ whole genome shotgun (WGS) entry which is preliminary data.</text>
</comment>
<dbReference type="EMBL" id="WQMT02000004">
    <property type="protein sequence ID" value="KAG9224061.1"/>
    <property type="molecule type" value="Genomic_DNA"/>
</dbReference>
<gene>
    <name evidence="1" type="ORF">CCMSSC00406_0010194</name>
</gene>